<protein>
    <submittedName>
        <fullName evidence="2">Tubulin polyglutamylase TTLL5-like isoform X4</fullName>
    </submittedName>
</protein>
<feature type="region of interest" description="Disordered" evidence="1">
    <location>
        <begin position="66"/>
        <end position="85"/>
    </location>
</feature>
<evidence type="ECO:0000313" key="2">
    <source>
        <dbReference type="EMBL" id="RMZ93417.1"/>
    </source>
</evidence>
<evidence type="ECO:0000313" key="3">
    <source>
        <dbReference type="Proteomes" id="UP000276133"/>
    </source>
</evidence>
<feature type="non-terminal residue" evidence="2">
    <location>
        <position position="541"/>
    </location>
</feature>
<feature type="compositionally biased region" description="Basic and acidic residues" evidence="1">
    <location>
        <begin position="383"/>
        <end position="417"/>
    </location>
</feature>
<feature type="region of interest" description="Disordered" evidence="1">
    <location>
        <begin position="372"/>
        <end position="462"/>
    </location>
</feature>
<reference evidence="2 3" key="1">
    <citation type="journal article" date="2018" name="Sci. Rep.">
        <title>Genomic signatures of local adaptation to the degree of environmental predictability in rotifers.</title>
        <authorList>
            <person name="Franch-Gras L."/>
            <person name="Hahn C."/>
            <person name="Garcia-Roger E.M."/>
            <person name="Carmona M.J."/>
            <person name="Serra M."/>
            <person name="Gomez A."/>
        </authorList>
    </citation>
    <scope>NUCLEOTIDE SEQUENCE [LARGE SCALE GENOMIC DNA]</scope>
    <source>
        <strain evidence="2">HYR1</strain>
    </source>
</reference>
<gene>
    <name evidence="2" type="ORF">BpHYR1_043487</name>
</gene>
<comment type="caution">
    <text evidence="2">The sequence shown here is derived from an EMBL/GenBank/DDBJ whole genome shotgun (WGS) entry which is preliminary data.</text>
</comment>
<accession>A0A3M7P3U4</accession>
<feature type="compositionally biased region" description="Acidic residues" evidence="1">
    <location>
        <begin position="150"/>
        <end position="159"/>
    </location>
</feature>
<dbReference type="EMBL" id="REGN01013830">
    <property type="protein sequence ID" value="RMZ93417.1"/>
    <property type="molecule type" value="Genomic_DNA"/>
</dbReference>
<feature type="compositionally biased region" description="Basic residues" evidence="1">
    <location>
        <begin position="133"/>
        <end position="143"/>
    </location>
</feature>
<dbReference type="OrthoDB" id="2016263at2759"/>
<organism evidence="2 3">
    <name type="scientific">Brachionus plicatilis</name>
    <name type="common">Marine rotifer</name>
    <name type="synonym">Brachionus muelleri</name>
    <dbReference type="NCBI Taxonomy" id="10195"/>
    <lineage>
        <taxon>Eukaryota</taxon>
        <taxon>Metazoa</taxon>
        <taxon>Spiralia</taxon>
        <taxon>Gnathifera</taxon>
        <taxon>Rotifera</taxon>
        <taxon>Eurotatoria</taxon>
        <taxon>Monogononta</taxon>
        <taxon>Pseudotrocha</taxon>
        <taxon>Ploima</taxon>
        <taxon>Brachionidae</taxon>
        <taxon>Brachionus</taxon>
    </lineage>
</organism>
<evidence type="ECO:0000256" key="1">
    <source>
        <dbReference type="SAM" id="MobiDB-lite"/>
    </source>
</evidence>
<dbReference type="STRING" id="10195.A0A3M7P3U4"/>
<name>A0A3M7P3U4_BRAPC</name>
<keyword evidence="3" id="KW-1185">Reference proteome</keyword>
<proteinExistence type="predicted"/>
<dbReference type="AlphaFoldDB" id="A0A3M7P3U4"/>
<dbReference type="Proteomes" id="UP000276133">
    <property type="component" value="Unassembled WGS sequence"/>
</dbReference>
<feature type="region of interest" description="Disordered" evidence="1">
    <location>
        <begin position="130"/>
        <end position="171"/>
    </location>
</feature>
<sequence>MYAINNYLTSEYSGASLLEALDRYKRYERKLDDQVRPSEDTLRKLSNAPFKIQPSPSIKTNFNLFPNGERNAAKEKDVNNSSDLLNDDDYLSDSTNGIANNKSEKLVLPNGKKTLPSIGRSRTFTAYLTGKNAKTKKSPKNTRKYFADNSGDEDSECEDNSYSNETKHNNLDNNEEISYSLSTVLKYLEQGYFLSRIQIRIAFALYLFKIQVRLFNESQAKDESNIQQMDLVLRFIKKASPNLTQEFKVYVPSKRLPICEQKRMLSKQLHDFLHIYKKDTELIRLETNVQIDRERKKSRNKTIDDKAFQALLYKSSESDLEEIMSSYMKNSHDSSIFLGSSKNSANGKKNLDLAKSETRDLIEFKLRSLSRNKENGAESQMEEADRTSKKTNDDDVSQHSFDSRSDFSKSSDFEGQSRSRSRSLSPVADKRQEKFKKQTVGPKNGEDKKDRNRKLVSSKSSNRLAHFDSSISSWKKDKPKVNKALDYHTGISNIYLQSKTKVNKIRPKTNHNNLNSSLSRTKTFHNSSASLVPVNKLTPLT</sequence>